<feature type="region of interest" description="Disordered" evidence="1">
    <location>
        <begin position="1"/>
        <end position="41"/>
    </location>
</feature>
<feature type="compositionally biased region" description="Basic and acidic residues" evidence="1">
    <location>
        <begin position="24"/>
        <end position="36"/>
    </location>
</feature>
<evidence type="ECO:0000313" key="2">
    <source>
        <dbReference type="Ensembl" id="ENSNFUP00015030215.1"/>
    </source>
</evidence>
<protein>
    <submittedName>
        <fullName evidence="2">Uncharacterized protein</fullName>
    </submittedName>
</protein>
<accession>A0A8C6NWF6</accession>
<keyword evidence="3" id="KW-1185">Reference proteome</keyword>
<name>A0A8C6NWF6_NOTFU</name>
<reference evidence="2" key="1">
    <citation type="submission" date="2025-08" db="UniProtKB">
        <authorList>
            <consortium name="Ensembl"/>
        </authorList>
    </citation>
    <scope>IDENTIFICATION</scope>
</reference>
<organism evidence="2 3">
    <name type="scientific">Nothobranchius furzeri</name>
    <name type="common">Turquoise killifish</name>
    <dbReference type="NCBI Taxonomy" id="105023"/>
    <lineage>
        <taxon>Eukaryota</taxon>
        <taxon>Metazoa</taxon>
        <taxon>Chordata</taxon>
        <taxon>Craniata</taxon>
        <taxon>Vertebrata</taxon>
        <taxon>Euteleostomi</taxon>
        <taxon>Actinopterygii</taxon>
        <taxon>Neopterygii</taxon>
        <taxon>Teleostei</taxon>
        <taxon>Neoteleostei</taxon>
        <taxon>Acanthomorphata</taxon>
        <taxon>Ovalentaria</taxon>
        <taxon>Atherinomorphae</taxon>
        <taxon>Cyprinodontiformes</taxon>
        <taxon>Nothobranchiidae</taxon>
        <taxon>Nothobranchius</taxon>
    </lineage>
</organism>
<evidence type="ECO:0000256" key="1">
    <source>
        <dbReference type="SAM" id="MobiDB-lite"/>
    </source>
</evidence>
<dbReference type="AlphaFoldDB" id="A0A8C6NWF6"/>
<dbReference type="Proteomes" id="UP000694548">
    <property type="component" value="Unassembled WGS sequence"/>
</dbReference>
<dbReference type="Ensembl" id="ENSNFUT00015031574.1">
    <property type="protein sequence ID" value="ENSNFUP00015030215.1"/>
    <property type="gene ID" value="ENSNFUG00015014713.1"/>
</dbReference>
<proteinExistence type="predicted"/>
<sequence>MGVSALRSHARGQGHVKTSGQLSSERKMTDFMRKTSTDAGEGSSLMKVQHYQCLVPVMKVQHYKCLVPVMKVQRYQCLVPVMKVQHYQCLVPVMKVQHYKCLVPREMAQKHRADPLGD</sequence>
<evidence type="ECO:0000313" key="3">
    <source>
        <dbReference type="Proteomes" id="UP000694548"/>
    </source>
</evidence>
<reference evidence="2" key="2">
    <citation type="submission" date="2025-09" db="UniProtKB">
        <authorList>
            <consortium name="Ensembl"/>
        </authorList>
    </citation>
    <scope>IDENTIFICATION</scope>
</reference>